<sequence length="341" mass="39411">MTKFLLIGKCRTESNPSSAGGVIVLFEQLISDFTRLNKNFEILDLNRRNYLLPNLGVLLNYIKAMIKLPFCDIVFFNGTAGEYKYYSWFFTGFGKLFRKKVVLRKFAGNFDHYYDHEISGLSKKAIDYALKNADINYFETMYLIEHFKTTANNPRWFPNVRSVSDLAKKNNPFSKRFVFISNVKRDKGIQEILEARKDLPATFIIDIYGPLNYDCPSHLKDAFKMCYKGVLSSNEVIKTLQKYDVLLLPTYHKGEGYPGIIIEAFAAGLPVIVTPLKGIKEMVTENASGFFVNPKDSEALKQKIKYFTSENYSIYSEQAKNDFRKFNNEDVMKRIIHEIHL</sequence>
<accession>A0ABU1ELR9</accession>
<dbReference type="SUPFAM" id="SSF53756">
    <property type="entry name" value="UDP-Glycosyltransferase/glycogen phosphorylase"/>
    <property type="match status" value="1"/>
</dbReference>
<name>A0ABU1ELR9_9FLAO</name>
<keyword evidence="2" id="KW-0808">Transferase</keyword>
<protein>
    <submittedName>
        <fullName evidence="2">Glycosyltransferase family 4 protein</fullName>
        <ecNumber evidence="2">2.4.-.-</ecNumber>
    </submittedName>
</protein>
<dbReference type="CDD" id="cd03801">
    <property type="entry name" value="GT4_PimA-like"/>
    <property type="match status" value="1"/>
</dbReference>
<dbReference type="EMBL" id="JAVJIU010000001">
    <property type="protein sequence ID" value="MDR5589338.1"/>
    <property type="molecule type" value="Genomic_DNA"/>
</dbReference>
<gene>
    <name evidence="2" type="ORF">RE431_01720</name>
</gene>
<dbReference type="Proteomes" id="UP001257234">
    <property type="component" value="Unassembled WGS sequence"/>
</dbReference>
<evidence type="ECO:0000313" key="3">
    <source>
        <dbReference type="Proteomes" id="UP001257234"/>
    </source>
</evidence>
<dbReference type="RefSeq" id="WP_309560229.1">
    <property type="nucleotide sequence ID" value="NZ_JAVJIU010000001.1"/>
</dbReference>
<keyword evidence="3" id="KW-1185">Reference proteome</keyword>
<keyword evidence="2" id="KW-0328">Glycosyltransferase</keyword>
<dbReference type="GO" id="GO:0016757">
    <property type="term" value="F:glycosyltransferase activity"/>
    <property type="evidence" value="ECO:0007669"/>
    <property type="project" value="UniProtKB-KW"/>
</dbReference>
<feature type="domain" description="Glycosyl transferase family 1" evidence="1">
    <location>
        <begin position="174"/>
        <end position="314"/>
    </location>
</feature>
<dbReference type="InterPro" id="IPR001296">
    <property type="entry name" value="Glyco_trans_1"/>
</dbReference>
<dbReference type="PANTHER" id="PTHR12526">
    <property type="entry name" value="GLYCOSYLTRANSFERASE"/>
    <property type="match status" value="1"/>
</dbReference>
<proteinExistence type="predicted"/>
<dbReference type="Gene3D" id="3.40.50.2000">
    <property type="entry name" value="Glycogen Phosphorylase B"/>
    <property type="match status" value="1"/>
</dbReference>
<dbReference type="EC" id="2.4.-.-" evidence="2"/>
<reference evidence="3" key="1">
    <citation type="submission" date="2023-07" db="EMBL/GenBank/DDBJ databases">
        <title>Christiangramia sp. SM2212., a novel bacterium of the family Flavobacteriaceae isolated from the sea sediment.</title>
        <authorList>
            <person name="Wang J."/>
            <person name="Zhang X."/>
        </authorList>
    </citation>
    <scope>NUCLEOTIDE SEQUENCE [LARGE SCALE GENOMIC DNA]</scope>
    <source>
        <strain evidence="3">SM2212</strain>
    </source>
</reference>
<evidence type="ECO:0000259" key="1">
    <source>
        <dbReference type="Pfam" id="PF00534"/>
    </source>
</evidence>
<comment type="caution">
    <text evidence="2">The sequence shown here is derived from an EMBL/GenBank/DDBJ whole genome shotgun (WGS) entry which is preliminary data.</text>
</comment>
<dbReference type="PANTHER" id="PTHR12526:SF630">
    <property type="entry name" value="GLYCOSYLTRANSFERASE"/>
    <property type="match status" value="1"/>
</dbReference>
<evidence type="ECO:0000313" key="2">
    <source>
        <dbReference type="EMBL" id="MDR5589338.1"/>
    </source>
</evidence>
<dbReference type="Pfam" id="PF00534">
    <property type="entry name" value="Glycos_transf_1"/>
    <property type="match status" value="1"/>
</dbReference>
<organism evidence="2 3">
    <name type="scientific">Christiangramia sediminicola</name>
    <dbReference type="NCBI Taxonomy" id="3073267"/>
    <lineage>
        <taxon>Bacteria</taxon>
        <taxon>Pseudomonadati</taxon>
        <taxon>Bacteroidota</taxon>
        <taxon>Flavobacteriia</taxon>
        <taxon>Flavobacteriales</taxon>
        <taxon>Flavobacteriaceae</taxon>
        <taxon>Christiangramia</taxon>
    </lineage>
</organism>